<dbReference type="EMBL" id="JARBHB010000002">
    <property type="protein sequence ID" value="KAJ8891979.1"/>
    <property type="molecule type" value="Genomic_DNA"/>
</dbReference>
<name>A0ABQ9I5N4_9NEOP</name>
<keyword evidence="3" id="KW-1185">Reference proteome</keyword>
<sequence length="403" mass="44160">MLAQAWRLAPGGAPPQLACPPLKNWFTGVESPTSFLPRRSAGGETGDPRENPPTNGIVRHDSHMRESGVTWPGIKPGSPWLEAIDSHAQALDVRSFDSCAILHSPLSLPHPAIALPGTSGHQAATLACGTRDRPTSGVSHMSGQETRRLSETALSGRLWRSPTSSYFALSGSEARERQGRYRQAHQVRHRRYAQSYNLADCVLVLRVKAVHDKRHFLARFSSTCEALRHISARQPLLADRREEALCGVGQCTRGASASQTMTDSARLDMQLSIEEVKKYHEIWDITHCDHHDRIKKRAAWYAICEKFANGFAGKPDGEEGEIGQGVSSTRRYIYARQLSFLLKTVQPGVTDTSVDDYEAEESAQTAAETSTASDDLTSTAKMRPAQVSAMNPLANGIGHLKTT</sequence>
<evidence type="ECO:0000256" key="1">
    <source>
        <dbReference type="SAM" id="MobiDB-lite"/>
    </source>
</evidence>
<feature type="region of interest" description="Disordered" evidence="1">
    <location>
        <begin position="33"/>
        <end position="60"/>
    </location>
</feature>
<organism evidence="2 3">
    <name type="scientific">Dryococelus australis</name>
    <dbReference type="NCBI Taxonomy" id="614101"/>
    <lineage>
        <taxon>Eukaryota</taxon>
        <taxon>Metazoa</taxon>
        <taxon>Ecdysozoa</taxon>
        <taxon>Arthropoda</taxon>
        <taxon>Hexapoda</taxon>
        <taxon>Insecta</taxon>
        <taxon>Pterygota</taxon>
        <taxon>Neoptera</taxon>
        <taxon>Polyneoptera</taxon>
        <taxon>Phasmatodea</taxon>
        <taxon>Verophasmatodea</taxon>
        <taxon>Anareolatae</taxon>
        <taxon>Phasmatidae</taxon>
        <taxon>Eurycanthinae</taxon>
        <taxon>Dryococelus</taxon>
    </lineage>
</organism>
<reference evidence="2 3" key="1">
    <citation type="submission" date="2023-02" db="EMBL/GenBank/DDBJ databases">
        <title>LHISI_Scaffold_Assembly.</title>
        <authorList>
            <person name="Stuart O.P."/>
            <person name="Cleave R."/>
            <person name="Magrath M.J.L."/>
            <person name="Mikheyev A.S."/>
        </authorList>
    </citation>
    <scope>NUCLEOTIDE SEQUENCE [LARGE SCALE GENOMIC DNA]</scope>
    <source>
        <strain evidence="2">Daus_M_001</strain>
        <tissue evidence="2">Leg muscle</tissue>
    </source>
</reference>
<evidence type="ECO:0000313" key="3">
    <source>
        <dbReference type="Proteomes" id="UP001159363"/>
    </source>
</evidence>
<evidence type="ECO:0000313" key="2">
    <source>
        <dbReference type="EMBL" id="KAJ8891979.1"/>
    </source>
</evidence>
<feature type="compositionally biased region" description="Low complexity" evidence="1">
    <location>
        <begin position="362"/>
        <end position="378"/>
    </location>
</feature>
<evidence type="ECO:0008006" key="4">
    <source>
        <dbReference type="Google" id="ProtNLM"/>
    </source>
</evidence>
<comment type="caution">
    <text evidence="2">The sequence shown here is derived from an EMBL/GenBank/DDBJ whole genome shotgun (WGS) entry which is preliminary data.</text>
</comment>
<accession>A0ABQ9I5N4</accession>
<gene>
    <name evidence="2" type="ORF">PR048_004544</name>
</gene>
<protein>
    <recommendedName>
        <fullName evidence="4">MADF domain-containing protein</fullName>
    </recommendedName>
</protein>
<feature type="region of interest" description="Disordered" evidence="1">
    <location>
        <begin position="357"/>
        <end position="378"/>
    </location>
</feature>
<dbReference type="Proteomes" id="UP001159363">
    <property type="component" value="Chromosome 2"/>
</dbReference>
<proteinExistence type="predicted"/>